<feature type="chain" id="PRO_5010283828" evidence="1">
    <location>
        <begin position="18"/>
        <end position="239"/>
    </location>
</feature>
<proteinExistence type="predicted"/>
<dbReference type="PANTHER" id="PTHR38834:SF3">
    <property type="entry name" value="SOLUTE-BINDING PROTEIN FAMILY 3_N-TERMINAL DOMAIN-CONTAINING PROTEIN"/>
    <property type="match status" value="1"/>
</dbReference>
<feature type="signal peptide" evidence="1">
    <location>
        <begin position="1"/>
        <end position="17"/>
    </location>
</feature>
<reference evidence="3 4" key="1">
    <citation type="submission" date="2016-10" db="EMBL/GenBank/DDBJ databases">
        <title>Pseudoalteromonas amylolytica sp. nov., isolated from the surface seawater.</title>
        <authorList>
            <person name="Wu Y.-H."/>
            <person name="Cheng H."/>
            <person name="Jin X.-B."/>
            <person name="Wang C.-S."/>
            <person name="Xu X.-W."/>
        </authorList>
    </citation>
    <scope>NUCLEOTIDE SEQUENCE [LARGE SCALE GENOMIC DNA]</scope>
    <source>
        <strain evidence="3 4">JCM 12483</strain>
    </source>
</reference>
<gene>
    <name evidence="3" type="ORF">BIW53_19160</name>
</gene>
<keyword evidence="4" id="KW-1185">Reference proteome</keyword>
<sequence length="239" mass="27705">MRVCWLVLLLLPCFSIAQPMLNVVTEEWVPYNFTNEKGEIVGRASQKVREVLDAAGVQYEIRSYPWVRSMKLAQSKKNTMIYSIYRTSERESLFLWACPLLNPVKEFLFKLRTRDDIHVETLDDAKKYITSLVRGSISHEYLVERGFENGVNLDLTADPSASPRKLLARRVDFIITTEYTAYERMKELGHPYELLEAVHEVKNADERRACMAFNKDTDPEILSRVRKALAEHNARYVGP</sequence>
<dbReference type="SUPFAM" id="SSF53850">
    <property type="entry name" value="Periplasmic binding protein-like II"/>
    <property type="match status" value="1"/>
</dbReference>
<protein>
    <submittedName>
        <fullName evidence="3">ABC transporter substrate-binding protein</fullName>
    </submittedName>
</protein>
<evidence type="ECO:0000313" key="4">
    <source>
        <dbReference type="Proteomes" id="UP000180253"/>
    </source>
</evidence>
<dbReference type="InterPro" id="IPR001638">
    <property type="entry name" value="Solute-binding_3/MltF_N"/>
</dbReference>
<evidence type="ECO:0000313" key="3">
    <source>
        <dbReference type="EMBL" id="OHU93476.1"/>
    </source>
</evidence>
<dbReference type="Proteomes" id="UP000180253">
    <property type="component" value="Unassembled WGS sequence"/>
</dbReference>
<evidence type="ECO:0000259" key="2">
    <source>
        <dbReference type="Pfam" id="PF00497"/>
    </source>
</evidence>
<organism evidence="3 4">
    <name type="scientific">Pseudoalteromonas byunsanensis</name>
    <dbReference type="NCBI Taxonomy" id="327939"/>
    <lineage>
        <taxon>Bacteria</taxon>
        <taxon>Pseudomonadati</taxon>
        <taxon>Pseudomonadota</taxon>
        <taxon>Gammaproteobacteria</taxon>
        <taxon>Alteromonadales</taxon>
        <taxon>Pseudoalteromonadaceae</taxon>
        <taxon>Pseudoalteromonas</taxon>
    </lineage>
</organism>
<dbReference type="Gene3D" id="3.40.190.10">
    <property type="entry name" value="Periplasmic binding protein-like II"/>
    <property type="match status" value="2"/>
</dbReference>
<dbReference type="EMBL" id="MNAN01000037">
    <property type="protein sequence ID" value="OHU93476.1"/>
    <property type="molecule type" value="Genomic_DNA"/>
</dbReference>
<accession>A0A1S1N281</accession>
<dbReference type="Pfam" id="PF00497">
    <property type="entry name" value="SBP_bac_3"/>
    <property type="match status" value="1"/>
</dbReference>
<dbReference type="RefSeq" id="WP_070993632.1">
    <property type="nucleotide sequence ID" value="NZ_CBCSHD010000012.1"/>
</dbReference>
<dbReference type="AlphaFoldDB" id="A0A1S1N281"/>
<dbReference type="PANTHER" id="PTHR38834">
    <property type="entry name" value="PERIPLASMIC SUBSTRATE BINDING PROTEIN FAMILY 3"/>
    <property type="match status" value="1"/>
</dbReference>
<keyword evidence="1" id="KW-0732">Signal</keyword>
<dbReference type="STRING" id="327939.BIW53_19160"/>
<dbReference type="OrthoDB" id="8587856at2"/>
<comment type="caution">
    <text evidence="3">The sequence shown here is derived from an EMBL/GenBank/DDBJ whole genome shotgun (WGS) entry which is preliminary data.</text>
</comment>
<feature type="domain" description="Solute-binding protein family 3/N-terminal" evidence="2">
    <location>
        <begin position="24"/>
        <end position="232"/>
    </location>
</feature>
<evidence type="ECO:0000256" key="1">
    <source>
        <dbReference type="SAM" id="SignalP"/>
    </source>
</evidence>
<name>A0A1S1N281_9GAMM</name>